<dbReference type="Proteomes" id="UP000192578">
    <property type="component" value="Unassembled WGS sequence"/>
</dbReference>
<evidence type="ECO:0000313" key="2">
    <source>
        <dbReference type="Proteomes" id="UP000192578"/>
    </source>
</evidence>
<dbReference type="SUPFAM" id="SSF48403">
    <property type="entry name" value="Ankyrin repeat"/>
    <property type="match status" value="1"/>
</dbReference>
<sequence>MTLTADPYFADLIDEIRRDPTNLFSYSQKECLGLLAWLINPTNPVSPINSAYPDYTVLHCLLRTPGVSIDSVLQTSNEPGRETAFSLAVLDNNVALGQYLLKMNASPDILVGWSAFSQRACCLALDRVGNSTEIEAVWRDLILRFCKVPCRISDEDRQAPEYPISDFGFLEWVKESEISQFDQGIEYDVSVIKLQPESVAQWSRIRTSFVFAKLMKRRPGGAIACDFPVIDFLLETGQVGVDNYLVDDVDERITALHEAVSRKNVPLVRHLLKVHQANPNKMSYADAMPWHDQTHIVTPLQIALRGFLVWDEEETVAFRQIVNLLLDAGISEEVQIEAIDTIWTDRIMEVMELQEALHFVKMVELILARTPSIARKLRRSLSYAIPMLLKYCETRWIKDTFEGFANGKTATFATILKDGIELLVATSKLDPTPVTPEILCLIISARAYRTLAAMVVALGRLLPLELVKFEEIIISNILTDEMVEAGVTLAQAEQVHARRVRALLDICVRATSVAQRWRLLLLRLCNADLPDGMEQTDVSAFSFTDCCIAAVNDAKREGFLTAEIVQSIMPGSLFREVSLEKQFTLLEKLSV</sequence>
<accession>A0A1W0WT03</accession>
<dbReference type="EMBL" id="MTYJ01000050">
    <property type="protein sequence ID" value="OQV18324.1"/>
    <property type="molecule type" value="Genomic_DNA"/>
</dbReference>
<name>A0A1W0WT03_HYPEX</name>
<dbReference type="SMART" id="SM00248">
    <property type="entry name" value="ANK"/>
    <property type="match status" value="3"/>
</dbReference>
<protein>
    <submittedName>
        <fullName evidence="1">Uncharacterized protein</fullName>
    </submittedName>
</protein>
<comment type="caution">
    <text evidence="1">The sequence shown here is derived from an EMBL/GenBank/DDBJ whole genome shotgun (WGS) entry which is preliminary data.</text>
</comment>
<dbReference type="InterPro" id="IPR002110">
    <property type="entry name" value="Ankyrin_rpt"/>
</dbReference>
<dbReference type="Gene3D" id="1.25.40.20">
    <property type="entry name" value="Ankyrin repeat-containing domain"/>
    <property type="match status" value="1"/>
</dbReference>
<dbReference type="AlphaFoldDB" id="A0A1W0WT03"/>
<gene>
    <name evidence="1" type="ORF">BV898_07528</name>
</gene>
<dbReference type="InterPro" id="IPR036770">
    <property type="entry name" value="Ankyrin_rpt-contain_sf"/>
</dbReference>
<dbReference type="Pfam" id="PF00023">
    <property type="entry name" value="Ank"/>
    <property type="match status" value="1"/>
</dbReference>
<keyword evidence="2" id="KW-1185">Reference proteome</keyword>
<proteinExistence type="predicted"/>
<dbReference type="OrthoDB" id="10567915at2759"/>
<reference evidence="2" key="1">
    <citation type="submission" date="2017-01" db="EMBL/GenBank/DDBJ databases">
        <title>Comparative genomics of anhydrobiosis in the tardigrade Hypsibius dujardini.</title>
        <authorList>
            <person name="Yoshida Y."/>
            <person name="Koutsovoulos G."/>
            <person name="Laetsch D."/>
            <person name="Stevens L."/>
            <person name="Kumar S."/>
            <person name="Horikawa D."/>
            <person name="Ishino K."/>
            <person name="Komine S."/>
            <person name="Tomita M."/>
            <person name="Blaxter M."/>
            <person name="Arakawa K."/>
        </authorList>
    </citation>
    <scope>NUCLEOTIDE SEQUENCE [LARGE SCALE GENOMIC DNA]</scope>
    <source>
        <strain evidence="2">Z151</strain>
    </source>
</reference>
<organism evidence="1 2">
    <name type="scientific">Hypsibius exemplaris</name>
    <name type="common">Freshwater tardigrade</name>
    <dbReference type="NCBI Taxonomy" id="2072580"/>
    <lineage>
        <taxon>Eukaryota</taxon>
        <taxon>Metazoa</taxon>
        <taxon>Ecdysozoa</taxon>
        <taxon>Tardigrada</taxon>
        <taxon>Eutardigrada</taxon>
        <taxon>Parachela</taxon>
        <taxon>Hypsibioidea</taxon>
        <taxon>Hypsibiidae</taxon>
        <taxon>Hypsibius</taxon>
    </lineage>
</organism>
<evidence type="ECO:0000313" key="1">
    <source>
        <dbReference type="EMBL" id="OQV18324.1"/>
    </source>
</evidence>